<feature type="transmembrane region" description="Helical" evidence="1">
    <location>
        <begin position="420"/>
        <end position="440"/>
    </location>
</feature>
<reference evidence="3" key="1">
    <citation type="journal article" date="2019" name="Int. J. Syst. Evol. Microbiol.">
        <title>The Global Catalogue of Microorganisms (GCM) 10K type strain sequencing project: providing services to taxonomists for standard genome sequencing and annotation.</title>
        <authorList>
            <consortium name="The Broad Institute Genomics Platform"/>
            <consortium name="The Broad Institute Genome Sequencing Center for Infectious Disease"/>
            <person name="Wu L."/>
            <person name="Ma J."/>
        </authorList>
    </citation>
    <scope>NUCLEOTIDE SEQUENCE [LARGE SCALE GENOMIC DNA]</scope>
    <source>
        <strain evidence="3">CECT 7184</strain>
    </source>
</reference>
<feature type="transmembrane region" description="Helical" evidence="1">
    <location>
        <begin position="180"/>
        <end position="204"/>
    </location>
</feature>
<sequence length="475" mass="51236">MDLSPDVVGFSFLLLGIFLILGKLIRVYVTPLQKIFLPSSIIAGLLALFLGPEVIGLLVPGEVNLVHEGGLFPEPILEVWGVLPELLINVIFASLFLGKTIPHVKEVWNVAGPQITFAHFLSWGQYVVGISLVLFFLTPVFGMNPLAGALLEISFVGGHGTAAGLSGTFEAVGFEEGTDLAVGFATVGVLSGVIIGMVLVNWAARKGRTEIIDNPENFSEEKKVGLIKAENQESAGKKTTRPEFIEPLTAHFAYIGLAILIGFLLLEGLILLEEFTWGPATGVELMSYLPLFPLAMIGAVVVQLFMDKFIKHRTIDGEMISRIQGFALDLLIVSALATLSVSVIGEYLIPFIIMSVAAILWNVLALLYIAPRIMPDYWFERAIGDFAQAMGMSAAGLLMINITDPEEKSPALKGFGYKQLFLDIIVGGGLFTASSVPLIILFGPATVLIIAAVLMVAWLLVGLLYFGKKKSTEES</sequence>
<evidence type="ECO:0000256" key="1">
    <source>
        <dbReference type="SAM" id="Phobius"/>
    </source>
</evidence>
<proteinExistence type="predicted"/>
<feature type="transmembrane region" description="Helical" evidence="1">
    <location>
        <begin position="117"/>
        <end position="137"/>
    </location>
</feature>
<dbReference type="EMBL" id="JBHSOZ010000003">
    <property type="protein sequence ID" value="MFC5711853.1"/>
    <property type="molecule type" value="Genomic_DNA"/>
</dbReference>
<dbReference type="Pfam" id="PF03616">
    <property type="entry name" value="Glt_symporter"/>
    <property type="match status" value="1"/>
</dbReference>
<feature type="transmembrane region" description="Helical" evidence="1">
    <location>
        <begin position="41"/>
        <end position="59"/>
    </location>
</feature>
<keyword evidence="1" id="KW-0812">Transmembrane</keyword>
<evidence type="ECO:0000313" key="2">
    <source>
        <dbReference type="EMBL" id="MFC5711853.1"/>
    </source>
</evidence>
<dbReference type="PANTHER" id="PTHR36178:SF1">
    <property type="entry name" value="SODIUM_GLUTAMATE SYMPORTER"/>
    <property type="match status" value="1"/>
</dbReference>
<feature type="transmembrane region" description="Helical" evidence="1">
    <location>
        <begin position="326"/>
        <end position="345"/>
    </location>
</feature>
<feature type="transmembrane region" description="Helical" evidence="1">
    <location>
        <begin position="447"/>
        <end position="466"/>
    </location>
</feature>
<dbReference type="RefSeq" id="WP_385938688.1">
    <property type="nucleotide sequence ID" value="NZ_JBHSOZ010000003.1"/>
</dbReference>
<gene>
    <name evidence="2" type="ORF">ACFPU1_03585</name>
</gene>
<protein>
    <submittedName>
        <fullName evidence="2">Sodium/glutamate symporter</fullName>
    </submittedName>
</protein>
<feature type="transmembrane region" description="Helical" evidence="1">
    <location>
        <begin position="286"/>
        <end position="305"/>
    </location>
</feature>
<comment type="caution">
    <text evidence="2">The sequence shown here is derived from an EMBL/GenBank/DDBJ whole genome shotgun (WGS) entry which is preliminary data.</text>
</comment>
<keyword evidence="3" id="KW-1185">Reference proteome</keyword>
<keyword evidence="1" id="KW-0472">Membrane</keyword>
<organism evidence="2 3">
    <name type="scientific">Thalassorhabdus alkalitolerans</name>
    <dbReference type="NCBI Taxonomy" id="2282697"/>
    <lineage>
        <taxon>Bacteria</taxon>
        <taxon>Bacillati</taxon>
        <taxon>Bacillota</taxon>
        <taxon>Bacilli</taxon>
        <taxon>Bacillales</taxon>
        <taxon>Bacillaceae</taxon>
        <taxon>Thalassorhabdus</taxon>
    </lineage>
</organism>
<dbReference type="Proteomes" id="UP001596142">
    <property type="component" value="Unassembled WGS sequence"/>
</dbReference>
<feature type="transmembrane region" description="Helical" evidence="1">
    <location>
        <begin position="79"/>
        <end position="97"/>
    </location>
</feature>
<dbReference type="InterPro" id="IPR004445">
    <property type="entry name" value="GltS"/>
</dbReference>
<feature type="transmembrane region" description="Helical" evidence="1">
    <location>
        <begin position="351"/>
        <end position="370"/>
    </location>
</feature>
<feature type="transmembrane region" description="Helical" evidence="1">
    <location>
        <begin position="248"/>
        <end position="266"/>
    </location>
</feature>
<dbReference type="PANTHER" id="PTHR36178">
    <property type="entry name" value="SLR0625 PROTEIN"/>
    <property type="match status" value="1"/>
</dbReference>
<keyword evidence="1" id="KW-1133">Transmembrane helix</keyword>
<feature type="transmembrane region" description="Helical" evidence="1">
    <location>
        <begin position="12"/>
        <end position="29"/>
    </location>
</feature>
<accession>A0ABW0YN13</accession>
<name>A0ABW0YN13_9BACI</name>
<evidence type="ECO:0000313" key="3">
    <source>
        <dbReference type="Proteomes" id="UP001596142"/>
    </source>
</evidence>